<dbReference type="AlphaFoldDB" id="B0TI31"/>
<evidence type="ECO:0000313" key="1">
    <source>
        <dbReference type="EMBL" id="ABZ82704.1"/>
    </source>
</evidence>
<dbReference type="STRING" id="498761.HM1_0079"/>
<dbReference type="KEGG" id="hmo:HM1_0079"/>
<accession>B0TI31</accession>
<gene>
    <name evidence="1" type="ORF">HM1_0079</name>
</gene>
<evidence type="ECO:0000313" key="2">
    <source>
        <dbReference type="Proteomes" id="UP000008550"/>
    </source>
</evidence>
<sequence length="43" mass="4732">MKPRRPTHQAPEKVGWKQRLPGSFFENAHKDAAGAGTGGVFIR</sequence>
<protein>
    <submittedName>
        <fullName evidence="1">Uncharacterized protein</fullName>
    </submittedName>
</protein>
<dbReference type="HOGENOM" id="CLU_3234434_0_0_9"/>
<name>B0TI31_HELMI</name>
<reference evidence="1 2" key="1">
    <citation type="journal article" date="2008" name="J. Bacteriol.">
        <title>The genome of Heliobacterium modesticaldum, a phototrophic representative of the Firmicutes containing the simplest photosynthetic apparatus.</title>
        <authorList>
            <person name="Sattley W.M."/>
            <person name="Madigan M.T."/>
            <person name="Swingley W.D."/>
            <person name="Cheung P.C."/>
            <person name="Clocksin K.M."/>
            <person name="Conrad A.L."/>
            <person name="Dejesa L.C."/>
            <person name="Honchak B.M."/>
            <person name="Jung D.O."/>
            <person name="Karbach L.E."/>
            <person name="Kurdoglu A."/>
            <person name="Lahiri S."/>
            <person name="Mastrian S.D."/>
            <person name="Page L.E."/>
            <person name="Taylor H.L."/>
            <person name="Wang Z.T."/>
            <person name="Raymond J."/>
            <person name="Chen M."/>
            <person name="Blankenship R.E."/>
            <person name="Touchman J.W."/>
        </authorList>
    </citation>
    <scope>NUCLEOTIDE SEQUENCE [LARGE SCALE GENOMIC DNA]</scope>
    <source>
        <strain evidence="2">ATCC 51547 / Ice1</strain>
    </source>
</reference>
<dbReference type="Proteomes" id="UP000008550">
    <property type="component" value="Chromosome"/>
</dbReference>
<dbReference type="EMBL" id="CP000930">
    <property type="protein sequence ID" value="ABZ82704.1"/>
    <property type="molecule type" value="Genomic_DNA"/>
</dbReference>
<proteinExistence type="predicted"/>
<organism evidence="1 2">
    <name type="scientific">Heliobacterium modesticaldum (strain ATCC 51547 / Ice1)</name>
    <dbReference type="NCBI Taxonomy" id="498761"/>
    <lineage>
        <taxon>Bacteria</taxon>
        <taxon>Bacillati</taxon>
        <taxon>Bacillota</taxon>
        <taxon>Clostridia</taxon>
        <taxon>Eubacteriales</taxon>
        <taxon>Heliobacteriaceae</taxon>
        <taxon>Heliomicrobium</taxon>
    </lineage>
</organism>
<keyword evidence="2" id="KW-1185">Reference proteome</keyword>